<dbReference type="SMART" id="SM00906">
    <property type="entry name" value="Fungal_trans"/>
    <property type="match status" value="1"/>
</dbReference>
<feature type="domain" description="Xylanolytic transcriptional activator regulatory" evidence="4">
    <location>
        <begin position="255"/>
        <end position="328"/>
    </location>
</feature>
<feature type="region of interest" description="Disordered" evidence="3">
    <location>
        <begin position="1"/>
        <end position="28"/>
    </location>
</feature>
<dbReference type="STRING" id="37992.A0A4Z0YUZ3"/>
<evidence type="ECO:0000313" key="6">
    <source>
        <dbReference type="Proteomes" id="UP000297716"/>
    </source>
</evidence>
<dbReference type="GO" id="GO:0003677">
    <property type="term" value="F:DNA binding"/>
    <property type="evidence" value="ECO:0007669"/>
    <property type="project" value="InterPro"/>
</dbReference>
<evidence type="ECO:0000256" key="2">
    <source>
        <dbReference type="ARBA" id="ARBA00023242"/>
    </source>
</evidence>
<dbReference type="Pfam" id="PF04082">
    <property type="entry name" value="Fungal_trans"/>
    <property type="match status" value="1"/>
</dbReference>
<dbReference type="InterPro" id="IPR007219">
    <property type="entry name" value="XnlR_reg_dom"/>
</dbReference>
<dbReference type="CDD" id="cd12148">
    <property type="entry name" value="fungal_TF_MHR"/>
    <property type="match status" value="1"/>
</dbReference>
<dbReference type="OrthoDB" id="2269373at2759"/>
<dbReference type="InterPro" id="IPR050613">
    <property type="entry name" value="Sec_Metabolite_Reg"/>
</dbReference>
<accession>A0A4Z0YUZ3</accession>
<name>A0A4Z0YUZ3_9PEZI</name>
<dbReference type="PANTHER" id="PTHR31001">
    <property type="entry name" value="UNCHARACTERIZED TRANSCRIPTIONAL REGULATORY PROTEIN"/>
    <property type="match status" value="1"/>
</dbReference>
<sequence length="641" mass="72420">MCAFKANISCTPSTPAPPRKRRRPNQDLQQRLARCEELLSEYTTTPRTPPNDSPSRDEPWRAMGRLVIDDDGTKFTDSHLWATVHQEISAMREILEDEEIEDYCSPADARTPDHHESIVLSESTDGNVEDYRPSPAHAFRLWQTFLEKVNPLTKVIHVPSVQSKLVEATTDPGSIPKNVEALLFSIYVMGVAALDERECQQQLGCAKEEAYQRFSTGCRIALMRIGILKTYDLVVLQALVLYFFSLAGRVDRHASWILNGVTVRVAQKMGLHRDGELLGLPPFETEMRRRIWWQIILIDTVYALMSGLGQSLLPRSWDTKQPNNIHDADLYPTMTTLQPRNGPTDMIYCLVCYEMAKMMMDTPNLEAVILSNEAGFADMAPDEEVEKARQRIYELDQCIGNILDQYCDPSMGPIHELAAETRHLLIAKCKGLWGTEIRNNRDNLFKISVASLEADLTLYHKTKSQGHFFWFMLTQFQVEMLVYTTGQLSERTTGSLVERAWVVVEEHYRFHQELITLSHKTHLALGMLVVRAWKIRETLLRETTGSVPTTPEYIATLRTMLPSTEAKHTRVDEVVDVAATVNATTSRTAPPGLGTPWDQMLGFFDAGALDWDMFAGNGENVGVNSPGYGTGFVGQQSNSWM</sequence>
<dbReference type="EMBL" id="SKBN01000008">
    <property type="protein sequence ID" value="TGJ87904.1"/>
    <property type="molecule type" value="Genomic_DNA"/>
</dbReference>
<comment type="subcellular location">
    <subcellularLocation>
        <location evidence="1">Nucleus</location>
    </subcellularLocation>
</comment>
<keyword evidence="6" id="KW-1185">Reference proteome</keyword>
<gene>
    <name evidence="5" type="ORF">E0Z10_g801</name>
</gene>
<evidence type="ECO:0000256" key="3">
    <source>
        <dbReference type="SAM" id="MobiDB-lite"/>
    </source>
</evidence>
<dbReference type="Proteomes" id="UP000297716">
    <property type="component" value="Unassembled WGS sequence"/>
</dbReference>
<proteinExistence type="predicted"/>
<evidence type="ECO:0000259" key="4">
    <source>
        <dbReference type="SMART" id="SM00906"/>
    </source>
</evidence>
<dbReference type="AlphaFoldDB" id="A0A4Z0YUZ3"/>
<dbReference type="PANTHER" id="PTHR31001:SF85">
    <property type="entry name" value="ZN(II)2CYS6 TRANSCRIPTION FACTOR (EUROFUNG)"/>
    <property type="match status" value="1"/>
</dbReference>
<protein>
    <recommendedName>
        <fullName evidence="4">Xylanolytic transcriptional activator regulatory domain-containing protein</fullName>
    </recommendedName>
</protein>
<evidence type="ECO:0000256" key="1">
    <source>
        <dbReference type="ARBA" id="ARBA00004123"/>
    </source>
</evidence>
<dbReference type="GO" id="GO:0008270">
    <property type="term" value="F:zinc ion binding"/>
    <property type="evidence" value="ECO:0007669"/>
    <property type="project" value="InterPro"/>
</dbReference>
<dbReference type="GO" id="GO:0006351">
    <property type="term" value="P:DNA-templated transcription"/>
    <property type="evidence" value="ECO:0007669"/>
    <property type="project" value="InterPro"/>
</dbReference>
<reference evidence="5 6" key="1">
    <citation type="submission" date="2019-03" db="EMBL/GenBank/DDBJ databases">
        <title>Draft genome sequence of Xylaria hypoxylon DSM 108379, a ubiquitous saprotrophic-parasitic fungi on hardwood.</title>
        <authorList>
            <person name="Buettner E."/>
            <person name="Leonhardt S."/>
            <person name="Gebauer A.M."/>
            <person name="Liers C."/>
            <person name="Hofrichter M."/>
            <person name="Kellner H."/>
        </authorList>
    </citation>
    <scope>NUCLEOTIDE SEQUENCE [LARGE SCALE GENOMIC DNA]</scope>
    <source>
        <strain evidence="5 6">DSM 108379</strain>
    </source>
</reference>
<feature type="region of interest" description="Disordered" evidence="3">
    <location>
        <begin position="40"/>
        <end position="59"/>
    </location>
</feature>
<comment type="caution">
    <text evidence="5">The sequence shown here is derived from an EMBL/GenBank/DDBJ whole genome shotgun (WGS) entry which is preliminary data.</text>
</comment>
<keyword evidence="2" id="KW-0539">Nucleus</keyword>
<evidence type="ECO:0000313" key="5">
    <source>
        <dbReference type="EMBL" id="TGJ87904.1"/>
    </source>
</evidence>
<organism evidence="5 6">
    <name type="scientific">Xylaria hypoxylon</name>
    <dbReference type="NCBI Taxonomy" id="37992"/>
    <lineage>
        <taxon>Eukaryota</taxon>
        <taxon>Fungi</taxon>
        <taxon>Dikarya</taxon>
        <taxon>Ascomycota</taxon>
        <taxon>Pezizomycotina</taxon>
        <taxon>Sordariomycetes</taxon>
        <taxon>Xylariomycetidae</taxon>
        <taxon>Xylariales</taxon>
        <taxon>Xylariaceae</taxon>
        <taxon>Xylaria</taxon>
    </lineage>
</organism>
<dbReference type="GO" id="GO:0005634">
    <property type="term" value="C:nucleus"/>
    <property type="evidence" value="ECO:0007669"/>
    <property type="project" value="UniProtKB-SubCell"/>
</dbReference>